<dbReference type="InterPro" id="IPR035516">
    <property type="entry name" value="Gyrase/topoIV_suA_C"/>
</dbReference>
<evidence type="ECO:0000256" key="2">
    <source>
        <dbReference type="ARBA" id="ARBA00012895"/>
    </source>
</evidence>
<evidence type="ECO:0000313" key="11">
    <source>
        <dbReference type="EMBL" id="AFX74075.1"/>
    </source>
</evidence>
<dbReference type="Gene3D" id="2.120.10.90">
    <property type="entry name" value="DNA gyrase/topoisomerase IV, subunit A, C-terminal"/>
    <property type="match status" value="1"/>
</dbReference>
<dbReference type="Proteomes" id="UP000009399">
    <property type="component" value="Chromosome"/>
</dbReference>
<dbReference type="InterPro" id="IPR050220">
    <property type="entry name" value="Type_II_DNA_Topoisomerases"/>
</dbReference>
<dbReference type="GO" id="GO:0003677">
    <property type="term" value="F:DNA binding"/>
    <property type="evidence" value="ECO:0007669"/>
    <property type="project" value="UniProtKB-UniRule"/>
</dbReference>
<feature type="active site" description="O-(5'-phospho-DNA)-tyrosine intermediate" evidence="8">
    <location>
        <position position="129"/>
    </location>
</feature>
<dbReference type="InterPro" id="IPR006691">
    <property type="entry name" value="GyrA/parC_rep"/>
</dbReference>
<feature type="compositionally biased region" description="Basic and acidic residues" evidence="9">
    <location>
        <begin position="833"/>
        <end position="845"/>
    </location>
</feature>
<name>A0AAI8AMF9_MESHY</name>
<dbReference type="RefSeq" id="WP_014335398.1">
    <property type="nucleotide sequence ID" value="NC_019552.1"/>
</dbReference>
<dbReference type="GO" id="GO:0009330">
    <property type="term" value="C:DNA topoisomerase type II (double strand cut, ATP-hydrolyzing) complex"/>
    <property type="evidence" value="ECO:0007669"/>
    <property type="project" value="TreeGrafter"/>
</dbReference>
<evidence type="ECO:0000256" key="7">
    <source>
        <dbReference type="ARBA" id="ARBA00023235"/>
    </source>
</evidence>
<evidence type="ECO:0000256" key="6">
    <source>
        <dbReference type="ARBA" id="ARBA00023136"/>
    </source>
</evidence>
<proteinExistence type="predicted"/>
<dbReference type="NCBIfam" id="TIGR01061">
    <property type="entry name" value="parC_Gpos"/>
    <property type="match status" value="1"/>
</dbReference>
<evidence type="ECO:0000256" key="4">
    <source>
        <dbReference type="ARBA" id="ARBA00023029"/>
    </source>
</evidence>
<feature type="domain" description="Topo IIA-type catalytic" evidence="10">
    <location>
        <begin position="41"/>
        <end position="507"/>
    </location>
</feature>
<dbReference type="PROSITE" id="PS52040">
    <property type="entry name" value="TOPO_IIA"/>
    <property type="match status" value="1"/>
</dbReference>
<dbReference type="EC" id="5.6.2.2" evidence="2"/>
<evidence type="ECO:0000256" key="1">
    <source>
        <dbReference type="ARBA" id="ARBA00000185"/>
    </source>
</evidence>
<dbReference type="PANTHER" id="PTHR43493:SF9">
    <property type="entry name" value="DNA TOPOISOMERASE 4 SUBUNIT A"/>
    <property type="match status" value="1"/>
</dbReference>
<dbReference type="Pfam" id="PF03989">
    <property type="entry name" value="DNA_gyraseA_C"/>
    <property type="match status" value="2"/>
</dbReference>
<dbReference type="Gene3D" id="3.30.1360.40">
    <property type="match status" value="1"/>
</dbReference>
<sequence>MKKLDNNMKKNEEQLIVNSLDSIVSERFIRYSKYVIQQRAIPDVRDGLKPVQRRILYSMWMLGLKNDKAFKKSARVVGDVIGKYHPHGDSSIYEALIRMAQEWKMNLPLVEMHGNKGSIDDDPAAAMRYTETRLEAVTNLMLEIINKKTVNFVPNFDDSEKEPVVLPVLFPNLLVNGTKGIASGFATDIPPHNLAELIDACIEKLKNKATPYSKIRQIIKGPDFPTGGIIYDTKGIDEAFETGQGKVVLVSKYKIINEPKYKAIEIEEIPFSVVKSELVKQIDEIRFEKKIEGILDVIDQSDRTGISILIELEKEANIELILNYLLQKTQMQISYSYNSVAIHNYTPKLLSIYKMLDYYLDHLKEIKTKEIEFDLKKNNQRLEIVKGFLKVADITDEVIKIIRNSDNSKQGVIEALVQNFDFTLLQATAIAEMRLYRLSRIDQQNYLNEKNTLIDQVAKLTTLLENDLEFNQYLVSILKEIKTKFGRERKTQIINQNFKIEINQEELIKNEESYFVITKQGLYKKMSNKVFESNDISNISLKEKDYFVFVNKIQTKNKLLIFTSVGNYIFIPLHTIEDATFKATWSDLQIDYLLKKDETIISAIEIADFSENQFVCLITKNGMGKRISLKDLEVSRFKKTILAMKIKQDDQLIGAKLSDNYQDIALFTNQNRASRYSEIEVPIYGTNTAGVRILKLKEGEYIDHFVLGQSDDVFVFVAKSGFVRNISLSSIYYGNKNSQAKFYLESKFTHLKIVNIIKQKNKEICFIFEEPNKVSKVPSLEIPGVSNKFESLKNPFVYYLDCIKININNKLEEKAKIENKKIEDNLKENVSQKEEKRSKIIDKNQDIPQPKLTSNKSFDVNQAIEKVKGKLKEIDELDIDSLLKKFDK</sequence>
<organism evidence="11 12">
    <name type="scientific">Mesomycoplasma hyorhinis SK76</name>
    <dbReference type="NCBI Taxonomy" id="1118964"/>
    <lineage>
        <taxon>Bacteria</taxon>
        <taxon>Bacillati</taxon>
        <taxon>Mycoplasmatota</taxon>
        <taxon>Mycoplasmoidales</taxon>
        <taxon>Metamycoplasmataceae</taxon>
        <taxon>Mesomycoplasma</taxon>
    </lineage>
</organism>
<dbReference type="Gene3D" id="3.90.199.10">
    <property type="entry name" value="Topoisomerase II, domain 5"/>
    <property type="match status" value="1"/>
</dbReference>
<comment type="catalytic activity">
    <reaction evidence="1 8">
        <text>ATP-dependent breakage, passage and rejoining of double-stranded DNA.</text>
        <dbReference type="EC" id="5.6.2.2"/>
    </reaction>
</comment>
<gene>
    <name evidence="11" type="ORF">MOS_144</name>
</gene>
<dbReference type="EMBL" id="CP003914">
    <property type="protein sequence ID" value="AFX74075.1"/>
    <property type="molecule type" value="Genomic_DNA"/>
</dbReference>
<dbReference type="InterPro" id="IPR013760">
    <property type="entry name" value="Topo_IIA-like_dom_sf"/>
</dbReference>
<reference evidence="11 12" key="1">
    <citation type="journal article" date="2013" name="Genome Announc.">
        <title>Complete Genome Sequence of Mycoplasma hyorhinis Strain SK76.</title>
        <authorList>
            <person name="Goodison S."/>
            <person name="Urquidi V."/>
            <person name="Kumar D."/>
            <person name="Reyes L."/>
            <person name="Rosser C.J."/>
        </authorList>
    </citation>
    <scope>NUCLEOTIDE SEQUENCE [LARGE SCALE GENOMIC DNA]</scope>
    <source>
        <strain evidence="11 12">SK76</strain>
    </source>
</reference>
<feature type="region of interest" description="Disordered" evidence="9">
    <location>
        <begin position="833"/>
        <end position="854"/>
    </location>
</feature>
<keyword evidence="4 8" id="KW-0799">Topoisomerase</keyword>
<dbReference type="GO" id="GO:0005694">
    <property type="term" value="C:chromosome"/>
    <property type="evidence" value="ECO:0007669"/>
    <property type="project" value="InterPro"/>
</dbReference>
<keyword evidence="6" id="KW-0472">Membrane</keyword>
<dbReference type="InterPro" id="IPR002205">
    <property type="entry name" value="Topo_IIA_dom_A"/>
</dbReference>
<accession>A0AAI8AMF9</accession>
<dbReference type="CDD" id="cd00187">
    <property type="entry name" value="TOP4c"/>
    <property type="match status" value="1"/>
</dbReference>
<keyword evidence="3" id="KW-1003">Cell membrane</keyword>
<dbReference type="GO" id="GO:0005737">
    <property type="term" value="C:cytoplasm"/>
    <property type="evidence" value="ECO:0007669"/>
    <property type="project" value="TreeGrafter"/>
</dbReference>
<dbReference type="GO" id="GO:0006265">
    <property type="term" value="P:DNA topological change"/>
    <property type="evidence" value="ECO:0007669"/>
    <property type="project" value="UniProtKB-UniRule"/>
</dbReference>
<dbReference type="GO" id="GO:0034335">
    <property type="term" value="F:DNA negative supercoiling activity"/>
    <property type="evidence" value="ECO:0007669"/>
    <property type="project" value="UniProtKB-ARBA"/>
</dbReference>
<dbReference type="SMART" id="SM00434">
    <property type="entry name" value="TOP4c"/>
    <property type="match status" value="1"/>
</dbReference>
<dbReference type="KEGG" id="mhs:MOS_144"/>
<dbReference type="GO" id="GO:0005524">
    <property type="term" value="F:ATP binding"/>
    <property type="evidence" value="ECO:0007669"/>
    <property type="project" value="InterPro"/>
</dbReference>
<dbReference type="InterPro" id="IPR013758">
    <property type="entry name" value="Topo_IIA_A/C_ab"/>
</dbReference>
<dbReference type="PANTHER" id="PTHR43493">
    <property type="entry name" value="DNA GYRASE/TOPOISOMERASE SUBUNIT A"/>
    <property type="match status" value="1"/>
</dbReference>
<protein>
    <recommendedName>
        <fullName evidence="2">DNA topoisomerase (ATP-hydrolyzing)</fullName>
        <ecNumber evidence="2">5.6.2.2</ecNumber>
    </recommendedName>
</protein>
<dbReference type="SUPFAM" id="SSF101904">
    <property type="entry name" value="GyrA/ParC C-terminal domain-like"/>
    <property type="match status" value="1"/>
</dbReference>
<dbReference type="InterPro" id="IPR005741">
    <property type="entry name" value="TopoIV_A_Gpos"/>
</dbReference>
<keyword evidence="5 8" id="KW-0238">DNA-binding</keyword>
<dbReference type="AlphaFoldDB" id="A0AAI8AMF9"/>
<dbReference type="NCBIfam" id="NF004044">
    <property type="entry name" value="PRK05561.1"/>
    <property type="match status" value="1"/>
</dbReference>
<dbReference type="Pfam" id="PF00521">
    <property type="entry name" value="DNA_topoisoIV"/>
    <property type="match status" value="1"/>
</dbReference>
<evidence type="ECO:0000256" key="3">
    <source>
        <dbReference type="ARBA" id="ARBA00022475"/>
    </source>
</evidence>
<keyword evidence="7 8" id="KW-0413">Isomerase</keyword>
<evidence type="ECO:0000256" key="5">
    <source>
        <dbReference type="ARBA" id="ARBA00023125"/>
    </source>
</evidence>
<evidence type="ECO:0000256" key="8">
    <source>
        <dbReference type="PROSITE-ProRule" id="PRU01384"/>
    </source>
</evidence>
<dbReference type="InterPro" id="IPR013757">
    <property type="entry name" value="Topo_IIA_A_a_sf"/>
</dbReference>
<evidence type="ECO:0000259" key="10">
    <source>
        <dbReference type="PROSITE" id="PS52040"/>
    </source>
</evidence>
<dbReference type="Gene3D" id="1.10.268.10">
    <property type="entry name" value="Topoisomerase, domain 3"/>
    <property type="match status" value="1"/>
</dbReference>
<dbReference type="SUPFAM" id="SSF56719">
    <property type="entry name" value="Type II DNA topoisomerase"/>
    <property type="match status" value="1"/>
</dbReference>
<evidence type="ECO:0000256" key="9">
    <source>
        <dbReference type="SAM" id="MobiDB-lite"/>
    </source>
</evidence>
<evidence type="ECO:0000313" key="12">
    <source>
        <dbReference type="Proteomes" id="UP000009399"/>
    </source>
</evidence>